<dbReference type="InterPro" id="IPR009018">
    <property type="entry name" value="Signal_recog_particle_SRP9/14"/>
</dbReference>
<reference evidence="11 12" key="2">
    <citation type="submission" date="2018-10" db="EMBL/GenBank/DDBJ databases">
        <authorList>
            <consortium name="Pathogen Informatics"/>
        </authorList>
    </citation>
    <scope>NUCLEOTIDE SEQUENCE [LARGE SCALE GENOMIC DNA]</scope>
</reference>
<feature type="domain" description="SRP9" evidence="10">
    <location>
        <begin position="6"/>
        <end position="73"/>
    </location>
</feature>
<evidence type="ECO:0000256" key="3">
    <source>
        <dbReference type="ARBA" id="ARBA00020414"/>
    </source>
</evidence>
<dbReference type="SUPFAM" id="SSF54762">
    <property type="entry name" value="Signal recognition particle alu RNA binding heterodimer, SRP9/14"/>
    <property type="match status" value="1"/>
</dbReference>
<comment type="function">
    <text evidence="8 9">Component of the signal recognition particle (SRP) complex, a ribonucleoprotein complex that mediates the cotranslational targeting of secretory and membrane proteins to the endoplasmic reticulum (ER). SRP9 together with SRP14 and the Alu portion of the SRP RNA, constitutes the elongation arrest domain of SRP. The complex of SRP9 and SRP14 is required for SRP RNA binding.</text>
</comment>
<dbReference type="InterPro" id="IPR008832">
    <property type="entry name" value="SRP9"/>
</dbReference>
<keyword evidence="7 9" id="KW-0687">Ribonucleoprotein</keyword>
<sequence>MTLFVTWEDFANAAEKLYVEDPMKFRLVTKYRHKDQKLVVKASNNHTTLKYVAELAQDVKKYDRFASLLMRHMVSK</sequence>
<dbReference type="PANTHER" id="PTHR12834:SF12">
    <property type="entry name" value="SIGNAL RECOGNITION PARTICLE 9 KDA PROTEIN"/>
    <property type="match status" value="1"/>
</dbReference>
<dbReference type="InterPro" id="IPR039432">
    <property type="entry name" value="SRP9_dom"/>
</dbReference>
<evidence type="ECO:0000256" key="9">
    <source>
        <dbReference type="PIRNR" id="PIRNR017029"/>
    </source>
</evidence>
<dbReference type="OrthoDB" id="360923at2759"/>
<dbReference type="Gene3D" id="3.30.720.10">
    <property type="entry name" value="Signal recognition particle alu RNA binding heterodimer, srp9/1"/>
    <property type="match status" value="1"/>
</dbReference>
<evidence type="ECO:0000256" key="8">
    <source>
        <dbReference type="ARBA" id="ARBA00045462"/>
    </source>
</evidence>
<keyword evidence="6 9" id="KW-0733">Signal recognition particle</keyword>
<gene>
    <name evidence="11" type="ORF">MCOS_LOCUS10475</name>
</gene>
<evidence type="ECO:0000313" key="12">
    <source>
        <dbReference type="Proteomes" id="UP000267029"/>
    </source>
</evidence>
<dbReference type="PIRSF" id="PIRSF017029">
    <property type="entry name" value="Signal_recog_particle_SRP9"/>
    <property type="match status" value="1"/>
</dbReference>
<evidence type="ECO:0000256" key="7">
    <source>
        <dbReference type="ARBA" id="ARBA00023274"/>
    </source>
</evidence>
<organism evidence="13">
    <name type="scientific">Mesocestoides corti</name>
    <name type="common">Flatworm</name>
    <dbReference type="NCBI Taxonomy" id="53468"/>
    <lineage>
        <taxon>Eukaryota</taxon>
        <taxon>Metazoa</taxon>
        <taxon>Spiralia</taxon>
        <taxon>Lophotrochozoa</taxon>
        <taxon>Platyhelminthes</taxon>
        <taxon>Cestoda</taxon>
        <taxon>Eucestoda</taxon>
        <taxon>Cyclophyllidea</taxon>
        <taxon>Mesocestoididae</taxon>
        <taxon>Mesocestoides</taxon>
    </lineage>
</organism>
<dbReference type="GO" id="GO:0045900">
    <property type="term" value="P:negative regulation of translational elongation"/>
    <property type="evidence" value="ECO:0007669"/>
    <property type="project" value="InterPro"/>
</dbReference>
<protein>
    <recommendedName>
        <fullName evidence="3 9">Signal recognition particle 9 kDa protein</fullName>
        <shortName evidence="9">SRP9</shortName>
    </recommendedName>
</protein>
<reference evidence="13" key="1">
    <citation type="submission" date="2017-02" db="UniProtKB">
        <authorList>
            <consortium name="WormBaseParasite"/>
        </authorList>
    </citation>
    <scope>IDENTIFICATION</scope>
</reference>
<dbReference type="GO" id="GO:0008312">
    <property type="term" value="F:7S RNA binding"/>
    <property type="evidence" value="ECO:0007669"/>
    <property type="project" value="InterPro"/>
</dbReference>
<dbReference type="AlphaFoldDB" id="A0A0R3URG9"/>
<evidence type="ECO:0000256" key="6">
    <source>
        <dbReference type="ARBA" id="ARBA00023135"/>
    </source>
</evidence>
<comment type="similarity">
    <text evidence="2 9">Belongs to the SRP9 family.</text>
</comment>
<evidence type="ECO:0000256" key="4">
    <source>
        <dbReference type="ARBA" id="ARBA00022490"/>
    </source>
</evidence>
<dbReference type="Pfam" id="PF05486">
    <property type="entry name" value="SRP9-21"/>
    <property type="match status" value="1"/>
</dbReference>
<evidence type="ECO:0000256" key="2">
    <source>
        <dbReference type="ARBA" id="ARBA00009193"/>
    </source>
</evidence>
<accession>A0A0R3URG9</accession>
<proteinExistence type="inferred from homology"/>
<keyword evidence="4 9" id="KW-0963">Cytoplasm</keyword>
<evidence type="ECO:0000256" key="1">
    <source>
        <dbReference type="ARBA" id="ARBA00004496"/>
    </source>
</evidence>
<dbReference type="EMBL" id="UXSR01006390">
    <property type="protein sequence ID" value="VDD84472.1"/>
    <property type="molecule type" value="Genomic_DNA"/>
</dbReference>
<dbReference type="Proteomes" id="UP000267029">
    <property type="component" value="Unassembled WGS sequence"/>
</dbReference>
<dbReference type="PANTHER" id="PTHR12834">
    <property type="entry name" value="SIGNAL RECOGNITION PARTICLE 9 KDA PROTEIN"/>
    <property type="match status" value="1"/>
</dbReference>
<evidence type="ECO:0000259" key="10">
    <source>
        <dbReference type="Pfam" id="PF05486"/>
    </source>
</evidence>
<name>A0A0R3URG9_MESCO</name>
<dbReference type="WBParaSite" id="MCOS_0001047401-mRNA-1">
    <property type="protein sequence ID" value="MCOS_0001047401-mRNA-1"/>
    <property type="gene ID" value="MCOS_0001047401"/>
</dbReference>
<dbReference type="GO" id="GO:0006614">
    <property type="term" value="P:SRP-dependent cotranslational protein targeting to membrane"/>
    <property type="evidence" value="ECO:0007669"/>
    <property type="project" value="InterPro"/>
</dbReference>
<evidence type="ECO:0000313" key="13">
    <source>
        <dbReference type="WBParaSite" id="MCOS_0001047401-mRNA-1"/>
    </source>
</evidence>
<keyword evidence="5 9" id="KW-0694">RNA-binding</keyword>
<dbReference type="STRING" id="53468.A0A0R3URG9"/>
<dbReference type="InterPro" id="IPR039914">
    <property type="entry name" value="SRP9-like"/>
</dbReference>
<dbReference type="GO" id="GO:0005786">
    <property type="term" value="C:signal recognition particle, endoplasmic reticulum targeting"/>
    <property type="evidence" value="ECO:0007669"/>
    <property type="project" value="UniProtKB-KW"/>
</dbReference>
<comment type="subcellular location">
    <subcellularLocation>
        <location evidence="1 9">Cytoplasm</location>
    </subcellularLocation>
</comment>
<evidence type="ECO:0000313" key="11">
    <source>
        <dbReference type="EMBL" id="VDD84472.1"/>
    </source>
</evidence>
<evidence type="ECO:0000256" key="5">
    <source>
        <dbReference type="ARBA" id="ARBA00022884"/>
    </source>
</evidence>
<keyword evidence="12" id="KW-1185">Reference proteome</keyword>